<dbReference type="EMBL" id="CP036316">
    <property type="protein sequence ID" value="QDT63037.1"/>
    <property type="molecule type" value="Genomic_DNA"/>
</dbReference>
<gene>
    <name evidence="1" type="ORF">V22_02360</name>
</gene>
<keyword evidence="2" id="KW-1185">Reference proteome</keyword>
<dbReference type="KEGG" id="chya:V22_02360"/>
<sequence>MPEPQPPAAFCELDWSRPDVWGILAGRGILTVTEDKASSIREWLTREKFNSYRFDCNESLIRAAHQLCTYLKWNDQFGYILSEDQLVNLNALNDGFEFELSTEQGFYLELVGIEAEWNKYEGWLRGLLTICSNYSINELAQGRKFLTLIQLGRESPLIGEVFDDLAIPVPIDSWPNSYL</sequence>
<organism evidence="1 2">
    <name type="scientific">Calycomorphotria hydatis</name>
    <dbReference type="NCBI Taxonomy" id="2528027"/>
    <lineage>
        <taxon>Bacteria</taxon>
        <taxon>Pseudomonadati</taxon>
        <taxon>Planctomycetota</taxon>
        <taxon>Planctomycetia</taxon>
        <taxon>Planctomycetales</taxon>
        <taxon>Planctomycetaceae</taxon>
        <taxon>Calycomorphotria</taxon>
    </lineage>
</organism>
<evidence type="ECO:0000313" key="2">
    <source>
        <dbReference type="Proteomes" id="UP000319976"/>
    </source>
</evidence>
<dbReference type="RefSeq" id="WP_145259033.1">
    <property type="nucleotide sequence ID" value="NZ_CP036316.1"/>
</dbReference>
<accession>A0A517T3T1</accession>
<name>A0A517T3T1_9PLAN</name>
<proteinExistence type="predicted"/>
<evidence type="ECO:0000313" key="1">
    <source>
        <dbReference type="EMBL" id="QDT63037.1"/>
    </source>
</evidence>
<reference evidence="1 2" key="1">
    <citation type="submission" date="2019-02" db="EMBL/GenBank/DDBJ databases">
        <title>Deep-cultivation of Planctomycetes and their phenomic and genomic characterization uncovers novel biology.</title>
        <authorList>
            <person name="Wiegand S."/>
            <person name="Jogler M."/>
            <person name="Boedeker C."/>
            <person name="Pinto D."/>
            <person name="Vollmers J."/>
            <person name="Rivas-Marin E."/>
            <person name="Kohn T."/>
            <person name="Peeters S.H."/>
            <person name="Heuer A."/>
            <person name="Rast P."/>
            <person name="Oberbeckmann S."/>
            <person name="Bunk B."/>
            <person name="Jeske O."/>
            <person name="Meyerdierks A."/>
            <person name="Storesund J.E."/>
            <person name="Kallscheuer N."/>
            <person name="Luecker S."/>
            <person name="Lage O.M."/>
            <person name="Pohl T."/>
            <person name="Merkel B.J."/>
            <person name="Hornburger P."/>
            <person name="Mueller R.-W."/>
            <person name="Bruemmer F."/>
            <person name="Labrenz M."/>
            <person name="Spormann A.M."/>
            <person name="Op den Camp H."/>
            <person name="Overmann J."/>
            <person name="Amann R."/>
            <person name="Jetten M.S.M."/>
            <person name="Mascher T."/>
            <person name="Medema M.H."/>
            <person name="Devos D.P."/>
            <person name="Kaster A.-K."/>
            <person name="Ovreas L."/>
            <person name="Rohde M."/>
            <person name="Galperin M.Y."/>
            <person name="Jogler C."/>
        </authorList>
    </citation>
    <scope>NUCLEOTIDE SEQUENCE [LARGE SCALE GENOMIC DNA]</scope>
    <source>
        <strain evidence="1 2">V22</strain>
    </source>
</reference>
<dbReference type="Proteomes" id="UP000319976">
    <property type="component" value="Chromosome"/>
</dbReference>
<dbReference type="AlphaFoldDB" id="A0A517T3T1"/>
<protein>
    <submittedName>
        <fullName evidence="1">Uncharacterized protein</fullName>
    </submittedName>
</protein>